<evidence type="ECO:0000313" key="2">
    <source>
        <dbReference type="Proteomes" id="UP000543642"/>
    </source>
</evidence>
<gene>
    <name evidence="1" type="ORF">HNP82_003532</name>
</gene>
<accession>A0A7W8HER6</accession>
<dbReference type="Proteomes" id="UP000543642">
    <property type="component" value="Unassembled WGS sequence"/>
</dbReference>
<dbReference type="EMBL" id="JACHFW010000032">
    <property type="protein sequence ID" value="MBB5266375.1"/>
    <property type="molecule type" value="Genomic_DNA"/>
</dbReference>
<organism evidence="1 2">
    <name type="scientific">Catenibacillus scindens</name>
    <dbReference type="NCBI Taxonomy" id="673271"/>
    <lineage>
        <taxon>Bacteria</taxon>
        <taxon>Bacillati</taxon>
        <taxon>Bacillota</taxon>
        <taxon>Clostridia</taxon>
        <taxon>Lachnospirales</taxon>
        <taxon>Lachnospiraceae</taxon>
        <taxon>Catenibacillus</taxon>
    </lineage>
</organism>
<name>A0A7W8HER6_9FIRM</name>
<comment type="caution">
    <text evidence="1">The sequence shown here is derived from an EMBL/GenBank/DDBJ whole genome shotgun (WGS) entry which is preliminary data.</text>
</comment>
<proteinExistence type="predicted"/>
<keyword evidence="2" id="KW-1185">Reference proteome</keyword>
<reference evidence="1 2" key="1">
    <citation type="submission" date="2020-08" db="EMBL/GenBank/DDBJ databases">
        <title>Genomic Encyclopedia of Type Strains, Phase IV (KMG-IV): sequencing the most valuable type-strain genomes for metagenomic binning, comparative biology and taxonomic classification.</title>
        <authorList>
            <person name="Goeker M."/>
        </authorList>
    </citation>
    <scope>NUCLEOTIDE SEQUENCE [LARGE SCALE GENOMIC DNA]</scope>
    <source>
        <strain evidence="1 2">DSM 106146</strain>
    </source>
</reference>
<protein>
    <submittedName>
        <fullName evidence="1">Uncharacterized protein</fullName>
    </submittedName>
</protein>
<evidence type="ECO:0000313" key="1">
    <source>
        <dbReference type="EMBL" id="MBB5266375.1"/>
    </source>
</evidence>
<sequence>MCLERSERNGKKYETKPSLIGCKVEISYDPMSPEVVRVSYPGITPFEAEPVKIGEFCSKTPALPVSMQEQETEASRFLSALEKKHAQSRQQVADAISFGQYRKDGGSDV</sequence>
<dbReference type="AlphaFoldDB" id="A0A7W8HER6"/>
<dbReference type="RefSeq" id="WP_183776770.1">
    <property type="nucleotide sequence ID" value="NZ_JACHFW010000032.1"/>
</dbReference>